<keyword evidence="5" id="KW-0479">Metal-binding</keyword>
<keyword evidence="2" id="KW-0240">DNA-directed RNA polymerase</keyword>
<evidence type="ECO:0000313" key="9">
    <source>
        <dbReference type="EMBL" id="KAL1838513.1"/>
    </source>
</evidence>
<dbReference type="InterPro" id="IPR015700">
    <property type="entry name" value="RPC1"/>
</dbReference>
<dbReference type="InterPro" id="IPR044893">
    <property type="entry name" value="RNA_pol_Rpb1_clamp_domain"/>
</dbReference>
<evidence type="ECO:0000256" key="3">
    <source>
        <dbReference type="ARBA" id="ARBA00022679"/>
    </source>
</evidence>
<keyword evidence="10" id="KW-1185">Reference proteome</keyword>
<dbReference type="PANTHER" id="PTHR48446:SF1">
    <property type="entry name" value="DNA-DIRECTED RNA POLYMERASE SUBUNIT BETA' N-TERMINAL SECTION"/>
    <property type="match status" value="1"/>
</dbReference>
<dbReference type="Gene3D" id="4.10.860.120">
    <property type="entry name" value="RNA polymerase II, clamp domain"/>
    <property type="match status" value="1"/>
</dbReference>
<dbReference type="EMBL" id="JAZHXJ010002463">
    <property type="protein sequence ID" value="KAL1838513.1"/>
    <property type="molecule type" value="Genomic_DNA"/>
</dbReference>
<evidence type="ECO:0000256" key="5">
    <source>
        <dbReference type="ARBA" id="ARBA00022723"/>
    </source>
</evidence>
<dbReference type="Pfam" id="PF04997">
    <property type="entry name" value="RNA_pol_Rpb1_1"/>
    <property type="match status" value="1"/>
</dbReference>
<evidence type="ECO:0000313" key="10">
    <source>
        <dbReference type="Proteomes" id="UP001586593"/>
    </source>
</evidence>
<keyword evidence="4" id="KW-0548">Nucleotidyltransferase</keyword>
<dbReference type="InterPro" id="IPR007080">
    <property type="entry name" value="RNA_pol_Rpb1_1"/>
</dbReference>
<evidence type="ECO:0000256" key="7">
    <source>
        <dbReference type="ARBA" id="ARBA00023163"/>
    </source>
</evidence>
<name>A0ABR3V9S0_9PEZI</name>
<dbReference type="EC" id="2.7.7.6" evidence="1"/>
<dbReference type="SUPFAM" id="SSF64484">
    <property type="entry name" value="beta and beta-prime subunits of DNA dependent RNA-polymerase"/>
    <property type="match status" value="1"/>
</dbReference>
<feature type="domain" description="RNA polymerase Rpb1" evidence="8">
    <location>
        <begin position="22"/>
        <end position="368"/>
    </location>
</feature>
<organism evidence="9 10">
    <name type="scientific">Phialemonium thermophilum</name>
    <dbReference type="NCBI Taxonomy" id="223376"/>
    <lineage>
        <taxon>Eukaryota</taxon>
        <taxon>Fungi</taxon>
        <taxon>Dikarya</taxon>
        <taxon>Ascomycota</taxon>
        <taxon>Pezizomycotina</taxon>
        <taxon>Sordariomycetes</taxon>
        <taxon>Sordariomycetidae</taxon>
        <taxon>Cephalothecales</taxon>
        <taxon>Cephalothecaceae</taxon>
        <taxon>Phialemonium</taxon>
    </lineage>
</organism>
<accession>A0ABR3V9S0</accession>
<proteinExistence type="predicted"/>
<reference evidence="9 10" key="1">
    <citation type="journal article" date="2024" name="Commun. Biol.">
        <title>Comparative genomic analysis of thermophilic fungi reveals convergent evolutionary adaptations and gene losses.</title>
        <authorList>
            <person name="Steindorff A.S."/>
            <person name="Aguilar-Pontes M.V."/>
            <person name="Robinson A.J."/>
            <person name="Andreopoulos B."/>
            <person name="LaButti K."/>
            <person name="Kuo A."/>
            <person name="Mondo S."/>
            <person name="Riley R."/>
            <person name="Otillar R."/>
            <person name="Haridas S."/>
            <person name="Lipzen A."/>
            <person name="Grimwood J."/>
            <person name="Schmutz J."/>
            <person name="Clum A."/>
            <person name="Reid I.D."/>
            <person name="Moisan M.C."/>
            <person name="Butler G."/>
            <person name="Nguyen T.T.M."/>
            <person name="Dewar K."/>
            <person name="Conant G."/>
            <person name="Drula E."/>
            <person name="Henrissat B."/>
            <person name="Hansel C."/>
            <person name="Singer S."/>
            <person name="Hutchinson M.I."/>
            <person name="de Vries R.P."/>
            <person name="Natvig D.O."/>
            <person name="Powell A.J."/>
            <person name="Tsang A."/>
            <person name="Grigoriev I.V."/>
        </authorList>
    </citation>
    <scope>NUCLEOTIDE SEQUENCE [LARGE SCALE GENOMIC DNA]</scope>
    <source>
        <strain evidence="9 10">ATCC 24622</strain>
    </source>
</reference>
<comment type="caution">
    <text evidence="9">The sequence shown here is derived from an EMBL/GenBank/DDBJ whole genome shotgun (WGS) entry which is preliminary data.</text>
</comment>
<evidence type="ECO:0000256" key="4">
    <source>
        <dbReference type="ARBA" id="ARBA00022695"/>
    </source>
</evidence>
<keyword evidence="7" id="KW-0804">Transcription</keyword>
<evidence type="ECO:0000256" key="2">
    <source>
        <dbReference type="ARBA" id="ARBA00022478"/>
    </source>
</evidence>
<sequence length="369" mass="41464">MAIEASQTSSTVKQQLVDQLPKRFKGLKFGIQSNQDIVNQAVLEVSDRMLYDIENNRAPYRHGPLDPRLGTSSKTGLCATCLQPLQDCVGHFGHVRLPLPAFHIGYLRYVVMVLQNICKDCARVLLTEPERRQYLRELRRPGIDNLRRSQVVKKINDQCKKVRACPRCGAVNGTIRKHGVLKLVHDKFAAYHKSTAQKKAPPPGKRAFDASFAEATKYNPELEKHVRKAVDDLNPLRVLNLFKKISPTDCELLGLDPAEGRPEMFLWQYLPAPPVCIRPSVQQDNASNEDDITTKLAEIVYISGLIRAALHKGVAIATVMEQWEYLQLQIAMYVNSDVPGLSQPGFGKAVRGFCQRLKGKQGRFRGNLT</sequence>
<protein>
    <recommendedName>
        <fullName evidence="1">DNA-directed RNA polymerase</fullName>
        <ecNumber evidence="1">2.7.7.6</ecNumber>
    </recommendedName>
</protein>
<evidence type="ECO:0000256" key="6">
    <source>
        <dbReference type="ARBA" id="ARBA00022833"/>
    </source>
</evidence>
<keyword evidence="6" id="KW-0862">Zinc</keyword>
<evidence type="ECO:0000259" key="8">
    <source>
        <dbReference type="Pfam" id="PF04997"/>
    </source>
</evidence>
<dbReference type="Proteomes" id="UP001586593">
    <property type="component" value="Unassembled WGS sequence"/>
</dbReference>
<dbReference type="PANTHER" id="PTHR48446">
    <property type="entry name" value="DNA-DIRECTED RNA POLYMERASE SUBUNIT BETA' N-TERMINAL SECTION"/>
    <property type="match status" value="1"/>
</dbReference>
<keyword evidence="3" id="KW-0808">Transferase</keyword>
<evidence type="ECO:0000256" key="1">
    <source>
        <dbReference type="ARBA" id="ARBA00012418"/>
    </source>
</evidence>
<gene>
    <name evidence="9" type="ORF">VTK73DRAFT_4303</name>
</gene>